<sequence length="131" mass="14744">MALVRTPVQTLYGGSMITKGDVRAVALGLLTGSTILVVQHLWGDVPARWWAAALLLIALVDLYVRRTSRSGWWIARGVDSEDGQPCWLVKGGLYSEPDDTVAELGTWWQARRYIARMERLTTQAYRRRARG</sequence>
<feature type="transmembrane region" description="Helical" evidence="1">
    <location>
        <begin position="24"/>
        <end position="42"/>
    </location>
</feature>
<feature type="transmembrane region" description="Helical" evidence="1">
    <location>
        <begin position="48"/>
        <end position="64"/>
    </location>
</feature>
<organism evidence="2">
    <name type="scientific">Streptomyces sp. 44414</name>
    <dbReference type="NCBI Taxonomy" id="364103"/>
    <lineage>
        <taxon>Bacteria</taxon>
        <taxon>Bacillati</taxon>
        <taxon>Actinomycetota</taxon>
        <taxon>Actinomycetes</taxon>
        <taxon>Kitasatosporales</taxon>
        <taxon>Streptomycetaceae</taxon>
        <taxon>Streptomyces</taxon>
    </lineage>
</organism>
<keyword evidence="1" id="KW-0812">Transmembrane</keyword>
<geneLocation type="plasmid" evidence="2">
    <name>pRL2</name>
</geneLocation>
<dbReference type="EMBL" id="DQ322650">
    <property type="protein sequence ID" value="ABC67378.1"/>
    <property type="molecule type" value="Genomic_DNA"/>
</dbReference>
<keyword evidence="1" id="KW-1133">Transmembrane helix</keyword>
<dbReference type="AlphaFoldDB" id="Q2LET7"/>
<keyword evidence="2" id="KW-0614">Plasmid</keyword>
<keyword evidence="1" id="KW-0472">Membrane</keyword>
<evidence type="ECO:0000256" key="1">
    <source>
        <dbReference type="SAM" id="Phobius"/>
    </source>
</evidence>
<protein>
    <submittedName>
        <fullName evidence="2">PRL-15</fullName>
    </submittedName>
</protein>
<evidence type="ECO:0000313" key="2">
    <source>
        <dbReference type="EMBL" id="ABC67378.1"/>
    </source>
</evidence>
<name>Q2LET7_9ACTN</name>
<gene>
    <name evidence="2" type="ORF">pRL2.15</name>
</gene>
<reference evidence="2" key="1">
    <citation type="journal article" date="2006" name="Appl. Environ. Microbiol.">
        <title>Diversity of telomere palindromic sequences and replication genes among Streptomyces linear plasmids.</title>
        <authorList>
            <person name="Zhang R."/>
            <person name="Yang Y."/>
            <person name="Fang P."/>
            <person name="Jiang C."/>
            <person name="Xu L."/>
            <person name="Zhu Y."/>
            <person name="Shen M."/>
            <person name="Xia H."/>
            <person name="Zhao J."/>
            <person name="Chen T."/>
            <person name="Qin Z."/>
        </authorList>
    </citation>
    <scope>NUCLEOTIDE SEQUENCE</scope>
    <source>
        <strain evidence="2">44414</strain>
        <plasmid evidence="2">pRL2</plasmid>
    </source>
</reference>
<accession>Q2LET7</accession>
<proteinExistence type="predicted"/>